<feature type="domain" description="Putative tail fiber protein gp53-like C-terminal" evidence="1">
    <location>
        <begin position="588"/>
        <end position="662"/>
    </location>
</feature>
<evidence type="ECO:0000313" key="3">
    <source>
        <dbReference type="Proteomes" id="UP000025748"/>
    </source>
</evidence>
<gene>
    <name evidence="2" type="ORF">L544_1105</name>
</gene>
<reference evidence="2 3" key="1">
    <citation type="submission" date="2014-03" db="EMBL/GenBank/DDBJ databases">
        <title>Genome sequence of Bordetella hinzii.</title>
        <authorList>
            <person name="Register K."/>
            <person name="Harvill E."/>
            <person name="Goodfield L.L."/>
            <person name="Ivanov Y.V."/>
            <person name="Meyer J.A."/>
            <person name="Muse S.J."/>
            <person name="Jacobs N."/>
            <person name="Bendor L."/>
            <person name="Smallridge W.E."/>
            <person name="Brinkac L.M."/>
            <person name="Sanka R."/>
            <person name="Kim M."/>
            <person name="Losada L."/>
        </authorList>
    </citation>
    <scope>NUCLEOTIDE SEQUENCE [LARGE SCALE GENOMIC DNA]</scope>
    <source>
        <strain evidence="2 3">OH87 BAL007II</strain>
    </source>
</reference>
<dbReference type="Gene3D" id="2.60.40.3940">
    <property type="match status" value="1"/>
</dbReference>
<dbReference type="EMBL" id="JHEM01000010">
    <property type="protein sequence ID" value="KCB24757.1"/>
    <property type="molecule type" value="Genomic_DNA"/>
</dbReference>
<protein>
    <submittedName>
        <fullName evidence="2">N-acetyltransferase YedL</fullName>
    </submittedName>
</protein>
<accession>A0ABR4R224</accession>
<dbReference type="Pfam" id="PF21882">
    <property type="entry name" value="Gp53-like_C"/>
    <property type="match status" value="1"/>
</dbReference>
<evidence type="ECO:0000313" key="2">
    <source>
        <dbReference type="EMBL" id="KCB24757.1"/>
    </source>
</evidence>
<dbReference type="InterPro" id="IPR054075">
    <property type="entry name" value="Gp53-like_C"/>
</dbReference>
<sequence length="662" mass="67734">MMADPTFFDLFKITWAQSGLTEGITDLQYKTGWAYIGSIPPSVEQFNKVQQTTDERLAWLYNQLDSLAAVTGRPLLATGYDALSYAFQNLNATNLKTGTVPVARLSGTATSLTAGAAQRLATVRTVALTGDASASGSFDGSANLSLPLTLANSGVTVGTYGNANQIATFTVDAKGRLTAAGQVAVGNAATATKLATGRTFLIKGGATAAAASFDGTGNVELDVTALDMGKASAGTLAVARGGTGLATVPAGAFLSGASAGALVPRTPSQVLSDIEALPLAGGTMAGPVTLGNGAAVGRISGIDNGSARNVHLLLPDGGGWSTNAGTVTGAFKIKLPPVAVGKNSMLRMRVEVYEYGTGYKLTSFLIGGYARSTKVWDNTTATVVTGNTYLDIPIRFGFDVDGVTPCVWLGDLTKTWGYPAITIAEVQVKFNSPGATVDTWGSGWVVEPVSAFDTVSTTLDTGNLVFAQSDIARVAGLSAALNLKADAARQVIAGNGLTGGGDLSTNRTLTLGTPAQITATSTNAVQTNGHSHAVDKASESVQGIIQIATTAIAQGLTDDVLALTAKKLDDAFKGANQSMSGISPFQRLPGGWWLVLGGFSFNGGTATTVTFPMAFPTRCFAVWPVNPSQGIAVTTTSITKTNATINYGSAITTSGAYLAIGW</sequence>
<dbReference type="Proteomes" id="UP000025748">
    <property type="component" value="Unassembled WGS sequence"/>
</dbReference>
<name>A0ABR4R224_9BORD</name>
<keyword evidence="3" id="KW-1185">Reference proteome</keyword>
<evidence type="ECO:0000259" key="1">
    <source>
        <dbReference type="Pfam" id="PF21882"/>
    </source>
</evidence>
<organism evidence="2 3">
    <name type="scientific">Bordetella hinzii OH87 BAL007II</name>
    <dbReference type="NCBI Taxonomy" id="1331262"/>
    <lineage>
        <taxon>Bacteria</taxon>
        <taxon>Pseudomonadati</taxon>
        <taxon>Pseudomonadota</taxon>
        <taxon>Betaproteobacteria</taxon>
        <taxon>Burkholderiales</taxon>
        <taxon>Alcaligenaceae</taxon>
        <taxon>Bordetella</taxon>
    </lineage>
</organism>
<comment type="caution">
    <text evidence="2">The sequence shown here is derived from an EMBL/GenBank/DDBJ whole genome shotgun (WGS) entry which is preliminary data.</text>
</comment>
<proteinExistence type="predicted"/>